<evidence type="ECO:0000259" key="2">
    <source>
        <dbReference type="Pfam" id="PF13439"/>
    </source>
</evidence>
<dbReference type="EMBL" id="JBHLWI010000006">
    <property type="protein sequence ID" value="MFC0261605.1"/>
    <property type="molecule type" value="Genomic_DNA"/>
</dbReference>
<sequence>MKKILFITNMFPTKEHPFDGIFIKEQIEELQKIHHFEYEVLIIDGIYKGKGEYLKSIFTIPKKIRAYNPDIIHIHYGISGLFLLFFQPKQKVFVTLHGSDFNDRGSNKHQVWVSRQVIKRANKVFAQNSEMLKNALIYNKNAEILTCGIDTEYFDILDDFDIPKNSKTIIFPSSPTREVKNYPLFCEVIEQIRKMSSYKIEVKHIENLNRDQVRETLNKADLLLMTSKTEGSPQSVKEALSCGLPVVSVPVGDVAEILSDIPNCHVSLKHDPKELAILALNALETRKTNIRNAFISKGHYCTKKISKKLAVDYGFQNMELL</sequence>
<keyword evidence="3" id="KW-0328">Glycosyltransferase</keyword>
<dbReference type="InterPro" id="IPR050194">
    <property type="entry name" value="Glycosyltransferase_grp1"/>
</dbReference>
<dbReference type="EC" id="2.4.-.-" evidence="3"/>
<keyword evidence="3" id="KW-0808">Transferase</keyword>
<comment type="caution">
    <text evidence="3">The sequence shown here is derived from an EMBL/GenBank/DDBJ whole genome shotgun (WGS) entry which is preliminary data.</text>
</comment>
<feature type="domain" description="Glycosyltransferase subfamily 4-like N-terminal" evidence="2">
    <location>
        <begin position="45"/>
        <end position="152"/>
    </location>
</feature>
<dbReference type="InterPro" id="IPR028098">
    <property type="entry name" value="Glyco_trans_4-like_N"/>
</dbReference>
<evidence type="ECO:0000313" key="4">
    <source>
        <dbReference type="Proteomes" id="UP001589797"/>
    </source>
</evidence>
<protein>
    <submittedName>
        <fullName evidence="3">Glycosyltransferase family 4 protein</fullName>
        <ecNumber evidence="3">2.4.-.-</ecNumber>
    </submittedName>
</protein>
<dbReference type="Pfam" id="PF00534">
    <property type="entry name" value="Glycos_transf_1"/>
    <property type="match status" value="1"/>
</dbReference>
<name>A0ABV6FP11_9BACT</name>
<dbReference type="SUPFAM" id="SSF53756">
    <property type="entry name" value="UDP-Glycosyltransferase/glycogen phosphorylase"/>
    <property type="match status" value="1"/>
</dbReference>
<dbReference type="Pfam" id="PF13439">
    <property type="entry name" value="Glyco_transf_4"/>
    <property type="match status" value="1"/>
</dbReference>
<dbReference type="CDD" id="cd03801">
    <property type="entry name" value="GT4_PimA-like"/>
    <property type="match status" value="1"/>
</dbReference>
<evidence type="ECO:0000259" key="1">
    <source>
        <dbReference type="Pfam" id="PF00534"/>
    </source>
</evidence>
<dbReference type="Gene3D" id="3.40.50.2000">
    <property type="entry name" value="Glycogen Phosphorylase B"/>
    <property type="match status" value="2"/>
</dbReference>
<dbReference type="InterPro" id="IPR001296">
    <property type="entry name" value="Glyco_trans_1"/>
</dbReference>
<proteinExistence type="predicted"/>
<keyword evidence="4" id="KW-1185">Reference proteome</keyword>
<dbReference type="Proteomes" id="UP001589797">
    <property type="component" value="Unassembled WGS sequence"/>
</dbReference>
<dbReference type="PANTHER" id="PTHR45947">
    <property type="entry name" value="SULFOQUINOVOSYL TRANSFERASE SQD2"/>
    <property type="match status" value="1"/>
</dbReference>
<reference evidence="3 4" key="1">
    <citation type="submission" date="2024-09" db="EMBL/GenBank/DDBJ databases">
        <authorList>
            <person name="Sun Q."/>
            <person name="Mori K."/>
        </authorList>
    </citation>
    <scope>NUCLEOTIDE SEQUENCE [LARGE SCALE GENOMIC DNA]</scope>
    <source>
        <strain evidence="3 4">CCM 7650</strain>
    </source>
</reference>
<organism evidence="3 4">
    <name type="scientific">Fontibacter flavus</name>
    <dbReference type="NCBI Taxonomy" id="654838"/>
    <lineage>
        <taxon>Bacteria</taxon>
        <taxon>Pseudomonadati</taxon>
        <taxon>Bacteroidota</taxon>
        <taxon>Cytophagia</taxon>
        <taxon>Cytophagales</taxon>
        <taxon>Cyclobacteriaceae</taxon>
        <taxon>Fontibacter</taxon>
    </lineage>
</organism>
<dbReference type="GO" id="GO:0016757">
    <property type="term" value="F:glycosyltransferase activity"/>
    <property type="evidence" value="ECO:0007669"/>
    <property type="project" value="UniProtKB-KW"/>
</dbReference>
<dbReference type="PANTHER" id="PTHR45947:SF3">
    <property type="entry name" value="SULFOQUINOVOSYL TRANSFERASE SQD2"/>
    <property type="match status" value="1"/>
</dbReference>
<dbReference type="RefSeq" id="WP_382386053.1">
    <property type="nucleotide sequence ID" value="NZ_JBHLWI010000006.1"/>
</dbReference>
<accession>A0ABV6FP11</accession>
<feature type="domain" description="Glycosyl transferase family 1" evidence="1">
    <location>
        <begin position="199"/>
        <end position="293"/>
    </location>
</feature>
<gene>
    <name evidence="3" type="ORF">ACFFIP_02855</name>
</gene>
<evidence type="ECO:0000313" key="3">
    <source>
        <dbReference type="EMBL" id="MFC0261605.1"/>
    </source>
</evidence>